<dbReference type="EMBL" id="SHNO01000001">
    <property type="protein sequence ID" value="MCX2976537.1"/>
    <property type="molecule type" value="Genomic_DNA"/>
</dbReference>
<protein>
    <recommendedName>
        <fullName evidence="1">Peptidase M15A C-terminal domain-containing protein</fullName>
    </recommendedName>
</protein>
<reference evidence="2" key="1">
    <citation type="submission" date="2019-02" db="EMBL/GenBank/DDBJ databases">
        <authorList>
            <person name="Li S.-H."/>
        </authorList>
    </citation>
    <scope>NUCLEOTIDE SEQUENCE</scope>
    <source>
        <strain evidence="2">IMCC11814</strain>
    </source>
</reference>
<evidence type="ECO:0000313" key="2">
    <source>
        <dbReference type="EMBL" id="MCX2976537.1"/>
    </source>
</evidence>
<dbReference type="InterPro" id="IPR009045">
    <property type="entry name" value="Zn_M74/Hedgehog-like"/>
</dbReference>
<evidence type="ECO:0000259" key="1">
    <source>
        <dbReference type="Pfam" id="PF08291"/>
    </source>
</evidence>
<evidence type="ECO:0000313" key="3">
    <source>
        <dbReference type="Proteomes" id="UP001143304"/>
    </source>
</evidence>
<feature type="domain" description="Peptidase M15A C-terminal" evidence="1">
    <location>
        <begin position="214"/>
        <end position="247"/>
    </location>
</feature>
<dbReference type="Pfam" id="PF08291">
    <property type="entry name" value="Peptidase_M15_3"/>
    <property type="match status" value="1"/>
</dbReference>
<name>A0ABT3T2P4_9GAMM</name>
<dbReference type="InterPro" id="IPR013230">
    <property type="entry name" value="Peptidase_M15A_C"/>
</dbReference>
<proteinExistence type="predicted"/>
<organism evidence="2 3">
    <name type="scientific">Candidatus Marimicrobium litorale</name>
    <dbReference type="NCBI Taxonomy" id="2518991"/>
    <lineage>
        <taxon>Bacteria</taxon>
        <taxon>Pseudomonadati</taxon>
        <taxon>Pseudomonadota</taxon>
        <taxon>Gammaproteobacteria</taxon>
        <taxon>Cellvibrionales</taxon>
        <taxon>Halieaceae</taxon>
        <taxon>Marimicrobium</taxon>
    </lineage>
</organism>
<keyword evidence="3" id="KW-1185">Reference proteome</keyword>
<comment type="caution">
    <text evidence="2">The sequence shown here is derived from an EMBL/GenBank/DDBJ whole genome shotgun (WGS) entry which is preliminary data.</text>
</comment>
<dbReference type="RefSeq" id="WP_279248284.1">
    <property type="nucleotide sequence ID" value="NZ_SHNO01000001.1"/>
</dbReference>
<dbReference type="SUPFAM" id="SSF55166">
    <property type="entry name" value="Hedgehog/DD-peptidase"/>
    <property type="match status" value="1"/>
</dbReference>
<dbReference type="Gene3D" id="3.30.1380.10">
    <property type="match status" value="1"/>
</dbReference>
<gene>
    <name evidence="2" type="ORF">EYC82_04120</name>
</gene>
<accession>A0ABT3T2P4</accession>
<sequence length="315" mass="35265">MAEKGIKLHERLLSRLLFCVVAAISFPETQAKGLSLALGGSQVKQETFSLFAVPGEILSLDLIDYDTSKLHIRFEGVEIKPPATGIWRFSAPQESGLYYFELEYPDGGEATTLNVFVGTVLTPQQESLEGYRIGPLPSGHSEYPQLYRSPRLYVRVTREMLDIPLSDHFTLGQFLCKQESTFPKYLALSEELLVLLEGLVGAVQRAGYPIETFGIISGYRTPYYNSLIGNVAASRHVYGDALDFYVDVNKDGLMDDLDGDGDSDRKDVDMLFDIVEDYREHAGYDGPTGGIGRYYKTSRHSGFVHVDTRGYRARW</sequence>
<dbReference type="Proteomes" id="UP001143304">
    <property type="component" value="Unassembled WGS sequence"/>
</dbReference>